<dbReference type="RefSeq" id="WP_377042820.1">
    <property type="nucleotide sequence ID" value="NZ_JBHLUN010000002.1"/>
</dbReference>
<evidence type="ECO:0000313" key="1">
    <source>
        <dbReference type="EMBL" id="MFC0407130.1"/>
    </source>
</evidence>
<name>A0ABV6JN46_9PROT</name>
<keyword evidence="2" id="KW-1185">Reference proteome</keyword>
<organism evidence="1 2">
    <name type="scientific">Roseomonas elaeocarpi</name>
    <dbReference type="NCBI Taxonomy" id="907779"/>
    <lineage>
        <taxon>Bacteria</taxon>
        <taxon>Pseudomonadati</taxon>
        <taxon>Pseudomonadota</taxon>
        <taxon>Alphaproteobacteria</taxon>
        <taxon>Acetobacterales</taxon>
        <taxon>Roseomonadaceae</taxon>
        <taxon>Roseomonas</taxon>
    </lineage>
</organism>
<dbReference type="EMBL" id="JBHLUN010000002">
    <property type="protein sequence ID" value="MFC0407130.1"/>
    <property type="molecule type" value="Genomic_DNA"/>
</dbReference>
<accession>A0ABV6JN46</accession>
<comment type="caution">
    <text evidence="1">The sequence shown here is derived from an EMBL/GenBank/DDBJ whole genome shotgun (WGS) entry which is preliminary data.</text>
</comment>
<dbReference type="Proteomes" id="UP001589865">
    <property type="component" value="Unassembled WGS sequence"/>
</dbReference>
<protein>
    <submittedName>
        <fullName evidence="1">Uncharacterized protein</fullName>
    </submittedName>
</protein>
<gene>
    <name evidence="1" type="ORF">ACFFGY_02650</name>
</gene>
<evidence type="ECO:0000313" key="2">
    <source>
        <dbReference type="Proteomes" id="UP001589865"/>
    </source>
</evidence>
<reference evidence="1 2" key="1">
    <citation type="submission" date="2024-09" db="EMBL/GenBank/DDBJ databases">
        <authorList>
            <person name="Sun Q."/>
            <person name="Mori K."/>
        </authorList>
    </citation>
    <scope>NUCLEOTIDE SEQUENCE [LARGE SCALE GENOMIC DNA]</scope>
    <source>
        <strain evidence="1 2">TBRC 5777</strain>
    </source>
</reference>
<sequence length="143" mass="15915">MLLARRFRCDTVTCRRQIFTERFGAGVLAPRARRTTRMEGLVHHLGLALGGRPAASLARRLRLRVSHDTLLRLVRRRAVLSAAAPQVIGIDGRCLPSTRLHAGDLFKEEAEAAVLGMKTPETAMRSLVMRVQPLLPTHQHCHA</sequence>
<proteinExistence type="predicted"/>